<dbReference type="Gene3D" id="2.40.50.40">
    <property type="match status" value="1"/>
</dbReference>
<sequence length="87" mass="9749">DDAAIHPVFHVSQLKKHLGPLAIPCADLPLVGPDGRVCTEPSLVLETRQIPRNNLPVVQWLVQWENLPPEDASWEDADFIKKTFPAF</sequence>
<reference evidence="2" key="2">
    <citation type="submission" date="2018-03" db="EMBL/GenBank/DDBJ databases">
        <title>The Triticum urartu genome reveals the dynamic nature of wheat genome evolution.</title>
        <authorList>
            <person name="Ling H."/>
            <person name="Ma B."/>
            <person name="Shi X."/>
            <person name="Liu H."/>
            <person name="Dong L."/>
            <person name="Sun H."/>
            <person name="Cao Y."/>
            <person name="Gao Q."/>
            <person name="Zheng S."/>
            <person name="Li Y."/>
            <person name="Yu Y."/>
            <person name="Du H."/>
            <person name="Qi M."/>
            <person name="Li Y."/>
            <person name="Yu H."/>
            <person name="Cui Y."/>
            <person name="Wang N."/>
            <person name="Chen C."/>
            <person name="Wu H."/>
            <person name="Zhao Y."/>
            <person name="Zhang J."/>
            <person name="Li Y."/>
            <person name="Zhou W."/>
            <person name="Zhang B."/>
            <person name="Hu W."/>
            <person name="Eijk M."/>
            <person name="Tang J."/>
            <person name="Witsenboer H."/>
            <person name="Zhao S."/>
            <person name="Li Z."/>
            <person name="Zhang A."/>
            <person name="Wang D."/>
            <person name="Liang C."/>
        </authorList>
    </citation>
    <scope>NUCLEOTIDE SEQUENCE [LARGE SCALE GENOMIC DNA]</scope>
    <source>
        <strain evidence="2">cv. G1812</strain>
    </source>
</reference>
<evidence type="ECO:0000259" key="1">
    <source>
        <dbReference type="Pfam" id="PF00385"/>
    </source>
</evidence>
<dbReference type="SUPFAM" id="SSF54160">
    <property type="entry name" value="Chromo domain-like"/>
    <property type="match status" value="1"/>
</dbReference>
<dbReference type="Proteomes" id="UP000015106">
    <property type="component" value="Chromosome 2"/>
</dbReference>
<reference evidence="3" key="1">
    <citation type="journal article" date="2013" name="Nature">
        <title>Draft genome of the wheat A-genome progenitor Triticum urartu.</title>
        <authorList>
            <person name="Ling H.Q."/>
            <person name="Zhao S."/>
            <person name="Liu D."/>
            <person name="Wang J."/>
            <person name="Sun H."/>
            <person name="Zhang C."/>
            <person name="Fan H."/>
            <person name="Li D."/>
            <person name="Dong L."/>
            <person name="Tao Y."/>
            <person name="Gao C."/>
            <person name="Wu H."/>
            <person name="Li Y."/>
            <person name="Cui Y."/>
            <person name="Guo X."/>
            <person name="Zheng S."/>
            <person name="Wang B."/>
            <person name="Yu K."/>
            <person name="Liang Q."/>
            <person name="Yang W."/>
            <person name="Lou X."/>
            <person name="Chen J."/>
            <person name="Feng M."/>
            <person name="Jian J."/>
            <person name="Zhang X."/>
            <person name="Luo G."/>
            <person name="Jiang Y."/>
            <person name="Liu J."/>
            <person name="Wang Z."/>
            <person name="Sha Y."/>
            <person name="Zhang B."/>
            <person name="Wu H."/>
            <person name="Tang D."/>
            <person name="Shen Q."/>
            <person name="Xue P."/>
            <person name="Zou S."/>
            <person name="Wang X."/>
            <person name="Liu X."/>
            <person name="Wang F."/>
            <person name="Yang Y."/>
            <person name="An X."/>
            <person name="Dong Z."/>
            <person name="Zhang K."/>
            <person name="Zhang X."/>
            <person name="Luo M.C."/>
            <person name="Dvorak J."/>
            <person name="Tong Y."/>
            <person name="Wang J."/>
            <person name="Yang H."/>
            <person name="Li Z."/>
            <person name="Wang D."/>
            <person name="Zhang A."/>
            <person name="Wang J."/>
        </authorList>
    </citation>
    <scope>NUCLEOTIDE SEQUENCE</scope>
    <source>
        <strain evidence="3">cv. G1812</strain>
    </source>
</reference>
<dbReference type="Gramene" id="TuG1812G0200003407.01.T01">
    <property type="protein sequence ID" value="TuG1812G0200003407.01.T01.cds247435"/>
    <property type="gene ID" value="TuG1812G0200003407.01"/>
</dbReference>
<dbReference type="InterPro" id="IPR016197">
    <property type="entry name" value="Chromo-like_dom_sf"/>
</dbReference>
<feature type="domain" description="Chromo" evidence="1">
    <location>
        <begin position="55"/>
        <end position="86"/>
    </location>
</feature>
<dbReference type="InterPro" id="IPR023780">
    <property type="entry name" value="Chromo_domain"/>
</dbReference>
<reference evidence="2" key="3">
    <citation type="submission" date="2022-06" db="UniProtKB">
        <authorList>
            <consortium name="EnsemblPlants"/>
        </authorList>
    </citation>
    <scope>IDENTIFICATION</scope>
</reference>
<keyword evidence="3" id="KW-1185">Reference proteome</keyword>
<dbReference type="Pfam" id="PF00385">
    <property type="entry name" value="Chromo"/>
    <property type="match status" value="1"/>
</dbReference>
<organism evidence="2 3">
    <name type="scientific">Triticum urartu</name>
    <name type="common">Red wild einkorn</name>
    <name type="synonym">Crithodium urartu</name>
    <dbReference type="NCBI Taxonomy" id="4572"/>
    <lineage>
        <taxon>Eukaryota</taxon>
        <taxon>Viridiplantae</taxon>
        <taxon>Streptophyta</taxon>
        <taxon>Embryophyta</taxon>
        <taxon>Tracheophyta</taxon>
        <taxon>Spermatophyta</taxon>
        <taxon>Magnoliopsida</taxon>
        <taxon>Liliopsida</taxon>
        <taxon>Poales</taxon>
        <taxon>Poaceae</taxon>
        <taxon>BOP clade</taxon>
        <taxon>Pooideae</taxon>
        <taxon>Triticodae</taxon>
        <taxon>Triticeae</taxon>
        <taxon>Triticinae</taxon>
        <taxon>Triticum</taxon>
    </lineage>
</organism>
<proteinExistence type="predicted"/>
<accession>A0A8R7TIU8</accession>
<name>A0A8R7TIU8_TRIUA</name>
<protein>
    <recommendedName>
        <fullName evidence="1">Chromo domain-containing protein</fullName>
    </recommendedName>
</protein>
<dbReference type="EnsemblPlants" id="TuG1812G0200003407.01.T01">
    <property type="protein sequence ID" value="TuG1812G0200003407.01.T01.cds247435"/>
    <property type="gene ID" value="TuG1812G0200003407.01"/>
</dbReference>
<dbReference type="AlphaFoldDB" id="A0A8R7TIU8"/>
<evidence type="ECO:0000313" key="3">
    <source>
        <dbReference type="Proteomes" id="UP000015106"/>
    </source>
</evidence>
<evidence type="ECO:0000313" key="2">
    <source>
        <dbReference type="EnsemblPlants" id="TuG1812G0200003407.01.T01.cds247435"/>
    </source>
</evidence>